<feature type="domain" description="Sigma factor regulator C-terminal" evidence="2">
    <location>
        <begin position="213"/>
        <end position="382"/>
    </location>
</feature>
<dbReference type="AlphaFoldDB" id="A0A7X6D799"/>
<feature type="transmembrane region" description="Helical" evidence="1">
    <location>
        <begin position="69"/>
        <end position="91"/>
    </location>
</feature>
<evidence type="ECO:0000313" key="3">
    <source>
        <dbReference type="EMBL" id="NKC66995.1"/>
    </source>
</evidence>
<keyword evidence="1" id="KW-0472">Membrane</keyword>
<dbReference type="RefSeq" id="WP_167806277.1">
    <property type="nucleotide sequence ID" value="NZ_JAAVMB010000002.1"/>
</dbReference>
<keyword evidence="1" id="KW-1133">Transmembrane helix</keyword>
<protein>
    <recommendedName>
        <fullName evidence="2">Sigma factor regulator C-terminal domain-containing protein</fullName>
    </recommendedName>
</protein>
<comment type="caution">
    <text evidence="3">The sequence shown here is derived from an EMBL/GenBank/DDBJ whole genome shotgun (WGS) entry which is preliminary data.</text>
</comment>
<accession>A0A7X6D799</accession>
<sequence length="397" mass="45430">MTINLKELLHKYNNNTASKEEIELVEEKIEEFILLQEHTLTDEINLDNLKISDTTVDTKKIKKQVNRKISNIIFLIFSGLISLLLIFHFVITPFINNLYFNPNEKKEGATIPEFNLVSAVYTELTQPYLRLAYVTNKNTGIGTYDIEKGYSSVISTNQTVFQNPTINYTLKRGQTIVPNEIPYNVTMPIQHFEASDDYSMYESLKQQKLTKIKNLPSSSQLNVALSFKEPLTIAETLTLLESDSIPSDSNYRLNWFSVANSEINLGMDWFGTFQILEDKLGRNDPYLLSLNEKYPNLFPGAPTSRKVYDQSKDFEEHFTSSLRYIIDNQELLDKQESHYSSELLNKVLEETNNNGIKINGVYLSGTPKAITTFGSKENIAHIDVQSTELYSDTFSDN</sequence>
<evidence type="ECO:0000313" key="4">
    <source>
        <dbReference type="Proteomes" id="UP000521358"/>
    </source>
</evidence>
<gene>
    <name evidence="3" type="ORF">HED35_02725</name>
</gene>
<keyword evidence="1" id="KW-0812">Transmembrane</keyword>
<dbReference type="EMBL" id="JAAVMB010000002">
    <property type="protein sequence ID" value="NKC66995.1"/>
    <property type="molecule type" value="Genomic_DNA"/>
</dbReference>
<name>A0A7X6D799_9ENTE</name>
<proteinExistence type="predicted"/>
<evidence type="ECO:0000256" key="1">
    <source>
        <dbReference type="SAM" id="Phobius"/>
    </source>
</evidence>
<dbReference type="Proteomes" id="UP000521358">
    <property type="component" value="Unassembled WGS sequence"/>
</dbReference>
<reference evidence="3 4" key="1">
    <citation type="submission" date="2020-03" db="EMBL/GenBank/DDBJ databases">
        <title>Bacterial samples isolated from urine from healthy bovine heifers (Gyr breed).</title>
        <authorList>
            <person name="Giannattasio-Ferraz S."/>
            <person name="Maskeri L."/>
            <person name="Penido A."/>
            <person name="Barbosa-Stancioli E.F."/>
            <person name="Putonti C."/>
        </authorList>
    </citation>
    <scope>NUCLEOTIDE SEQUENCE [LARGE SCALE GENOMIC DNA]</scope>
    <source>
        <strain evidence="3 4">UFMG-H7</strain>
    </source>
</reference>
<organism evidence="3 4">
    <name type="scientific">Vagococcus fluvialis</name>
    <dbReference type="NCBI Taxonomy" id="2738"/>
    <lineage>
        <taxon>Bacteria</taxon>
        <taxon>Bacillati</taxon>
        <taxon>Bacillota</taxon>
        <taxon>Bacilli</taxon>
        <taxon>Lactobacillales</taxon>
        <taxon>Enterococcaceae</taxon>
        <taxon>Vagococcus</taxon>
    </lineage>
</organism>
<dbReference type="Pfam" id="PF13791">
    <property type="entry name" value="Sigma_reg_C"/>
    <property type="match status" value="1"/>
</dbReference>
<evidence type="ECO:0000259" key="2">
    <source>
        <dbReference type="Pfam" id="PF13791"/>
    </source>
</evidence>
<dbReference type="InterPro" id="IPR025672">
    <property type="entry name" value="Sigma_reg_C_dom"/>
</dbReference>